<reference evidence="1 2" key="1">
    <citation type="submission" date="2016-10" db="EMBL/GenBank/DDBJ databases">
        <authorList>
            <person name="de Groot N.N."/>
        </authorList>
    </citation>
    <scope>NUCLEOTIDE SEQUENCE [LARGE SCALE GENOMIC DNA]</scope>
    <source>
        <strain evidence="1 2">DSM 45514</strain>
    </source>
</reference>
<dbReference type="InterPro" id="IPR014938">
    <property type="entry name" value="YfhH-like"/>
</dbReference>
<dbReference type="STRING" id="1236220.SAMN04488112_10295"/>
<keyword evidence="2" id="KW-1185">Reference proteome</keyword>
<evidence type="ECO:0000313" key="2">
    <source>
        <dbReference type="Proteomes" id="UP000199387"/>
    </source>
</evidence>
<dbReference type="Proteomes" id="UP000199387">
    <property type="component" value="Unassembled WGS sequence"/>
</dbReference>
<gene>
    <name evidence="1" type="ORF">SAMN04488112_10295</name>
</gene>
<dbReference type="InterPro" id="IPR036289">
    <property type="entry name" value="YfhH"/>
</dbReference>
<dbReference type="SUPFAM" id="SSF101697">
    <property type="entry name" value="Hypothetical protein YfhH"/>
    <property type="match status" value="1"/>
</dbReference>
<dbReference type="Pfam" id="PF08838">
    <property type="entry name" value="DUF1811"/>
    <property type="match status" value="1"/>
</dbReference>
<protein>
    <recommendedName>
        <fullName evidence="3">DUF1811 family protein</fullName>
    </recommendedName>
</protein>
<dbReference type="Gene3D" id="2.30.30.340">
    <property type="entry name" value="Hypothetical protein YfhH like domains"/>
    <property type="match status" value="1"/>
</dbReference>
<dbReference type="RefSeq" id="WP_091566011.1">
    <property type="nucleotide sequence ID" value="NZ_FMZA01000002.1"/>
</dbReference>
<sequence length="104" mass="12341">MLRYSQMTPEQLQEEIRQLEKAETKARRSTMPGEEAVIRQKIRFAKSYLTDPDTIQTNRWYEVEEEKRLFHVQRLNGVMAWGYWEGERIESAVPIGILKPVQDS</sequence>
<evidence type="ECO:0000313" key="1">
    <source>
        <dbReference type="EMBL" id="SDC02387.1"/>
    </source>
</evidence>
<organism evidence="1 2">
    <name type="scientific">Melghirimyces thermohalophilus</name>
    <dbReference type="NCBI Taxonomy" id="1236220"/>
    <lineage>
        <taxon>Bacteria</taxon>
        <taxon>Bacillati</taxon>
        <taxon>Bacillota</taxon>
        <taxon>Bacilli</taxon>
        <taxon>Bacillales</taxon>
        <taxon>Thermoactinomycetaceae</taxon>
        <taxon>Melghirimyces</taxon>
    </lineage>
</organism>
<dbReference type="Gene3D" id="1.10.287.880">
    <property type="entry name" value="Hypothetical protein YfhH domain"/>
    <property type="match status" value="1"/>
</dbReference>
<dbReference type="EMBL" id="FMZA01000002">
    <property type="protein sequence ID" value="SDC02387.1"/>
    <property type="molecule type" value="Genomic_DNA"/>
</dbReference>
<proteinExistence type="predicted"/>
<dbReference type="OrthoDB" id="2353288at2"/>
<dbReference type="AlphaFoldDB" id="A0A1G6I774"/>
<evidence type="ECO:0008006" key="3">
    <source>
        <dbReference type="Google" id="ProtNLM"/>
    </source>
</evidence>
<name>A0A1G6I774_9BACL</name>
<accession>A0A1G6I774</accession>